<keyword evidence="2" id="KW-0808">Transferase</keyword>
<evidence type="ECO:0000256" key="4">
    <source>
        <dbReference type="SAM" id="Coils"/>
    </source>
</evidence>
<sequence length="185" mass="20604">MSTSQVIVRHARKEDAPSILEMIKELADYEKELSSVETTIESLERTLAFAPSSSSHTTPGGAAPTDPSRPARCLLLFDESGTAAGMALYFYNYSTWRSVPGIYLEDLYVRPNTRGKGYGRRLLQELAREVVRMGGARLEWSVLKWNEPSIKFYRGIGAKSQDEWVGMRVDGDALPKLAGLDEKEA</sequence>
<dbReference type="Proteomes" id="UP000770015">
    <property type="component" value="Unassembled WGS sequence"/>
</dbReference>
<dbReference type="PANTHER" id="PTHR10545">
    <property type="entry name" value="DIAMINE N-ACETYLTRANSFERASE"/>
    <property type="match status" value="1"/>
</dbReference>
<dbReference type="OrthoDB" id="7305308at2759"/>
<evidence type="ECO:0000259" key="5">
    <source>
        <dbReference type="PROSITE" id="PS51186"/>
    </source>
</evidence>
<accession>A0A9P9A8Z4</accession>
<dbReference type="InterPro" id="IPR000182">
    <property type="entry name" value="GNAT_dom"/>
</dbReference>
<comment type="caution">
    <text evidence="6">The sequence shown here is derived from an EMBL/GenBank/DDBJ whole genome shotgun (WGS) entry which is preliminary data.</text>
</comment>
<dbReference type="PANTHER" id="PTHR10545:SF29">
    <property type="entry name" value="GH14572P-RELATED"/>
    <property type="match status" value="1"/>
</dbReference>
<proteinExistence type="inferred from homology"/>
<dbReference type="InterPro" id="IPR051016">
    <property type="entry name" value="Diverse_Substrate_AcTransf"/>
</dbReference>
<dbReference type="InterPro" id="IPR016181">
    <property type="entry name" value="Acyl_CoA_acyltransferase"/>
</dbReference>
<organism evidence="6 7">
    <name type="scientific">Plectosphaerella plurivora</name>
    <dbReference type="NCBI Taxonomy" id="936078"/>
    <lineage>
        <taxon>Eukaryota</taxon>
        <taxon>Fungi</taxon>
        <taxon>Dikarya</taxon>
        <taxon>Ascomycota</taxon>
        <taxon>Pezizomycotina</taxon>
        <taxon>Sordariomycetes</taxon>
        <taxon>Hypocreomycetidae</taxon>
        <taxon>Glomerellales</taxon>
        <taxon>Plectosphaerellaceae</taxon>
        <taxon>Plectosphaerella</taxon>
    </lineage>
</organism>
<evidence type="ECO:0000256" key="3">
    <source>
        <dbReference type="ARBA" id="ARBA00023315"/>
    </source>
</evidence>
<keyword evidence="3" id="KW-0012">Acyltransferase</keyword>
<feature type="domain" description="N-acetyltransferase" evidence="5">
    <location>
        <begin position="6"/>
        <end position="181"/>
    </location>
</feature>
<evidence type="ECO:0000256" key="2">
    <source>
        <dbReference type="ARBA" id="ARBA00022679"/>
    </source>
</evidence>
<dbReference type="CDD" id="cd04301">
    <property type="entry name" value="NAT_SF"/>
    <property type="match status" value="1"/>
</dbReference>
<dbReference type="GO" id="GO:0008080">
    <property type="term" value="F:N-acetyltransferase activity"/>
    <property type="evidence" value="ECO:0007669"/>
    <property type="project" value="UniProtKB-ARBA"/>
</dbReference>
<dbReference type="AlphaFoldDB" id="A0A9P9A8Z4"/>
<dbReference type="SUPFAM" id="SSF55729">
    <property type="entry name" value="Acyl-CoA N-acyltransferases (Nat)"/>
    <property type="match status" value="1"/>
</dbReference>
<dbReference type="FunFam" id="3.40.630.30:FF:000064">
    <property type="entry name" value="GNAT family acetyltransferase"/>
    <property type="match status" value="1"/>
</dbReference>
<evidence type="ECO:0000256" key="1">
    <source>
        <dbReference type="ARBA" id="ARBA00008694"/>
    </source>
</evidence>
<comment type="similarity">
    <text evidence="1">Belongs to the acetyltransferase family.</text>
</comment>
<name>A0A9P9A8Z4_9PEZI</name>
<dbReference type="EMBL" id="JAGSXJ010000017">
    <property type="protein sequence ID" value="KAH6683493.1"/>
    <property type="molecule type" value="Genomic_DNA"/>
</dbReference>
<keyword evidence="7" id="KW-1185">Reference proteome</keyword>
<dbReference type="Pfam" id="PF00583">
    <property type="entry name" value="Acetyltransf_1"/>
    <property type="match status" value="1"/>
</dbReference>
<keyword evidence="4" id="KW-0175">Coiled coil</keyword>
<reference evidence="6" key="1">
    <citation type="journal article" date="2021" name="Nat. Commun.">
        <title>Genetic determinants of endophytism in the Arabidopsis root mycobiome.</title>
        <authorList>
            <person name="Mesny F."/>
            <person name="Miyauchi S."/>
            <person name="Thiergart T."/>
            <person name="Pickel B."/>
            <person name="Atanasova L."/>
            <person name="Karlsson M."/>
            <person name="Huettel B."/>
            <person name="Barry K.W."/>
            <person name="Haridas S."/>
            <person name="Chen C."/>
            <person name="Bauer D."/>
            <person name="Andreopoulos W."/>
            <person name="Pangilinan J."/>
            <person name="LaButti K."/>
            <person name="Riley R."/>
            <person name="Lipzen A."/>
            <person name="Clum A."/>
            <person name="Drula E."/>
            <person name="Henrissat B."/>
            <person name="Kohler A."/>
            <person name="Grigoriev I.V."/>
            <person name="Martin F.M."/>
            <person name="Hacquard S."/>
        </authorList>
    </citation>
    <scope>NUCLEOTIDE SEQUENCE</scope>
    <source>
        <strain evidence="6">MPI-SDFR-AT-0117</strain>
    </source>
</reference>
<dbReference type="PROSITE" id="PS51186">
    <property type="entry name" value="GNAT"/>
    <property type="match status" value="1"/>
</dbReference>
<gene>
    <name evidence="6" type="ORF">F5X68DRAFT_22205</name>
</gene>
<dbReference type="Gene3D" id="3.40.630.30">
    <property type="match status" value="1"/>
</dbReference>
<feature type="coiled-coil region" evidence="4">
    <location>
        <begin position="19"/>
        <end position="46"/>
    </location>
</feature>
<protein>
    <submittedName>
        <fullName evidence="6">N-acetyltransferase ats1</fullName>
    </submittedName>
</protein>
<evidence type="ECO:0000313" key="7">
    <source>
        <dbReference type="Proteomes" id="UP000770015"/>
    </source>
</evidence>
<evidence type="ECO:0000313" key="6">
    <source>
        <dbReference type="EMBL" id="KAH6683493.1"/>
    </source>
</evidence>